<sequence>MGQGRASARRPPGRWPRLLGPLRAHPAPSPAAEAPAGEPDASPYILVHVTPFTTTRGGQLYQRRHMRVLYPFYVLFWALFRDFKYYEREKSQHFYAHHPAVHWVGAFVSKAYYLFYLLVVPAQVLPVPFWHIALGFGCMHVGSGVVALFALLAREPLDGPEPGGAQCRWLR</sequence>
<gene>
    <name evidence="3" type="ORF">ACFQT0_21255</name>
</gene>
<dbReference type="RefSeq" id="WP_380205102.1">
    <property type="nucleotide sequence ID" value="NZ_JBHTEK010000001.1"/>
</dbReference>
<name>A0ABW2UBM1_9BACT</name>
<dbReference type="EMBL" id="JBHTEK010000001">
    <property type="protein sequence ID" value="MFC7669610.1"/>
    <property type="molecule type" value="Genomic_DNA"/>
</dbReference>
<feature type="transmembrane region" description="Helical" evidence="2">
    <location>
        <begin position="100"/>
        <end position="120"/>
    </location>
</feature>
<accession>A0ABW2UBM1</accession>
<evidence type="ECO:0000313" key="4">
    <source>
        <dbReference type="Proteomes" id="UP001596513"/>
    </source>
</evidence>
<keyword evidence="2" id="KW-0812">Transmembrane</keyword>
<dbReference type="Proteomes" id="UP001596513">
    <property type="component" value="Unassembled WGS sequence"/>
</dbReference>
<protein>
    <submittedName>
        <fullName evidence="3">Uncharacterized protein</fullName>
    </submittedName>
</protein>
<keyword evidence="2" id="KW-0472">Membrane</keyword>
<organism evidence="3 4">
    <name type="scientific">Hymenobacter humi</name>
    <dbReference type="NCBI Taxonomy" id="1411620"/>
    <lineage>
        <taxon>Bacteria</taxon>
        <taxon>Pseudomonadati</taxon>
        <taxon>Bacteroidota</taxon>
        <taxon>Cytophagia</taxon>
        <taxon>Cytophagales</taxon>
        <taxon>Hymenobacteraceae</taxon>
        <taxon>Hymenobacter</taxon>
    </lineage>
</organism>
<feature type="transmembrane region" description="Helical" evidence="2">
    <location>
        <begin position="64"/>
        <end position="80"/>
    </location>
</feature>
<proteinExistence type="predicted"/>
<evidence type="ECO:0000313" key="3">
    <source>
        <dbReference type="EMBL" id="MFC7669610.1"/>
    </source>
</evidence>
<feature type="region of interest" description="Disordered" evidence="1">
    <location>
        <begin position="1"/>
        <end position="20"/>
    </location>
</feature>
<evidence type="ECO:0000256" key="1">
    <source>
        <dbReference type="SAM" id="MobiDB-lite"/>
    </source>
</evidence>
<comment type="caution">
    <text evidence="3">The sequence shown here is derived from an EMBL/GenBank/DDBJ whole genome shotgun (WGS) entry which is preliminary data.</text>
</comment>
<keyword evidence="2" id="KW-1133">Transmembrane helix</keyword>
<keyword evidence="4" id="KW-1185">Reference proteome</keyword>
<evidence type="ECO:0000256" key="2">
    <source>
        <dbReference type="SAM" id="Phobius"/>
    </source>
</evidence>
<reference evidence="4" key="1">
    <citation type="journal article" date="2019" name="Int. J. Syst. Evol. Microbiol.">
        <title>The Global Catalogue of Microorganisms (GCM) 10K type strain sequencing project: providing services to taxonomists for standard genome sequencing and annotation.</title>
        <authorList>
            <consortium name="The Broad Institute Genomics Platform"/>
            <consortium name="The Broad Institute Genome Sequencing Center for Infectious Disease"/>
            <person name="Wu L."/>
            <person name="Ma J."/>
        </authorList>
    </citation>
    <scope>NUCLEOTIDE SEQUENCE [LARGE SCALE GENOMIC DNA]</scope>
    <source>
        <strain evidence="4">JCM 19635</strain>
    </source>
</reference>
<feature type="transmembrane region" description="Helical" evidence="2">
    <location>
        <begin position="132"/>
        <end position="153"/>
    </location>
</feature>